<reference evidence="1 2" key="1">
    <citation type="submission" date="2018-01" db="EMBL/GenBank/DDBJ databases">
        <title>Species boundaries and ecological features among Paraburkholderia terrae DSMZ17804T, P. hospita DSMZ17164T and P. caribensis DSMZ13236T.</title>
        <authorList>
            <person name="Pratama A.A."/>
        </authorList>
    </citation>
    <scope>NUCLEOTIDE SEQUENCE [LARGE SCALE GENOMIC DNA]</scope>
    <source>
        <strain evidence="1 2">DSM 17164</strain>
    </source>
</reference>
<organism evidence="1 2">
    <name type="scientific">Paraburkholderia hospita</name>
    <dbReference type="NCBI Taxonomy" id="169430"/>
    <lineage>
        <taxon>Bacteria</taxon>
        <taxon>Pseudomonadati</taxon>
        <taxon>Pseudomonadota</taxon>
        <taxon>Betaproteobacteria</taxon>
        <taxon>Burkholderiales</taxon>
        <taxon>Burkholderiaceae</taxon>
        <taxon>Paraburkholderia</taxon>
    </lineage>
</organism>
<dbReference type="AlphaFoldDB" id="A0AAN1JC66"/>
<accession>A0AAN1JC66</accession>
<gene>
    <name evidence="1" type="ORF">C2L64_19740</name>
</gene>
<dbReference type="KEGG" id="phs:C2L64_19740"/>
<dbReference type="Proteomes" id="UP000236649">
    <property type="component" value="Chromosome 2"/>
</dbReference>
<name>A0AAN1JC66_9BURK</name>
<sequence length="73" mass="8387">MDGIALIVLIVSNAKKMCVRRSHETSSFESHLHSYKREGYKREGARRANRRRIVRKGHGAHLTRSSSITRIGR</sequence>
<protein>
    <submittedName>
        <fullName evidence="1">Uncharacterized protein</fullName>
    </submittedName>
</protein>
<evidence type="ECO:0000313" key="1">
    <source>
        <dbReference type="EMBL" id="AUT70623.1"/>
    </source>
</evidence>
<dbReference type="EMBL" id="CP026106">
    <property type="protein sequence ID" value="AUT70623.1"/>
    <property type="molecule type" value="Genomic_DNA"/>
</dbReference>
<evidence type="ECO:0000313" key="2">
    <source>
        <dbReference type="Proteomes" id="UP000236649"/>
    </source>
</evidence>
<proteinExistence type="predicted"/>